<name>X1DAU6_9ZZZZ</name>
<sequence>KLDKLNIPAENEKRNEAIAALMKVQHGTAEEILAVGKQYKVDIKEIEELENLRLQQQLEIIKSYKEIANEIQGILSDGIYEIIKGTGTWRDILQDISDNILKRMLDDLLEDVKNAFLELIYPGKEKEGDPATKISTALSAGGAVLATQITTALEVGGTSLATKVAAVLGAGAITREDISAVTDPLYGDSYVNYRNAPRDLGKISVTPSGVGGGDLTGSKLDRLLEPMDFAKDIGLTDQLLEKDFFAEAGKDFGKEALDSLDVDKAGMDFG</sequence>
<comment type="caution">
    <text evidence="1">The sequence shown here is derived from an EMBL/GenBank/DDBJ whole genome shotgun (WGS) entry which is preliminary data.</text>
</comment>
<dbReference type="AlphaFoldDB" id="X1DAU6"/>
<organism evidence="1">
    <name type="scientific">marine sediment metagenome</name>
    <dbReference type="NCBI Taxonomy" id="412755"/>
    <lineage>
        <taxon>unclassified sequences</taxon>
        <taxon>metagenomes</taxon>
        <taxon>ecological metagenomes</taxon>
    </lineage>
</organism>
<protein>
    <submittedName>
        <fullName evidence="1">Uncharacterized protein</fullName>
    </submittedName>
</protein>
<feature type="non-terminal residue" evidence="1">
    <location>
        <position position="1"/>
    </location>
</feature>
<dbReference type="EMBL" id="BART01028808">
    <property type="protein sequence ID" value="GAG93526.1"/>
    <property type="molecule type" value="Genomic_DNA"/>
</dbReference>
<accession>X1DAU6</accession>
<proteinExistence type="predicted"/>
<reference evidence="1" key="1">
    <citation type="journal article" date="2014" name="Front. Microbiol.">
        <title>High frequency of phylogenetically diverse reductive dehalogenase-homologous genes in deep subseafloor sedimentary metagenomes.</title>
        <authorList>
            <person name="Kawai M."/>
            <person name="Futagami T."/>
            <person name="Toyoda A."/>
            <person name="Takaki Y."/>
            <person name="Nishi S."/>
            <person name="Hori S."/>
            <person name="Arai W."/>
            <person name="Tsubouchi T."/>
            <person name="Morono Y."/>
            <person name="Uchiyama I."/>
            <person name="Ito T."/>
            <person name="Fujiyama A."/>
            <person name="Inagaki F."/>
            <person name="Takami H."/>
        </authorList>
    </citation>
    <scope>NUCLEOTIDE SEQUENCE</scope>
    <source>
        <strain evidence="1">Expedition CK06-06</strain>
    </source>
</reference>
<feature type="non-terminal residue" evidence="1">
    <location>
        <position position="270"/>
    </location>
</feature>
<evidence type="ECO:0000313" key="1">
    <source>
        <dbReference type="EMBL" id="GAG93526.1"/>
    </source>
</evidence>
<gene>
    <name evidence="1" type="ORF">S01H4_50699</name>
</gene>